<dbReference type="EMBL" id="JANBOJ010000532">
    <property type="protein sequence ID" value="KAJ1718997.1"/>
    <property type="molecule type" value="Genomic_DNA"/>
</dbReference>
<dbReference type="Proteomes" id="UP001149813">
    <property type="component" value="Unassembled WGS sequence"/>
</dbReference>
<sequence>MTRLLSSLLVCLTASALAFSANSADLKIPACPSTTSFTYNTGIPAKDPTCPLTKVTICYTPTQLHLDFEAYNETNFYFDSKQKTNDGIWAYEVVEAFISKGSDDPQTYFEYEVNPNNVTYNAIVYNPSRVRATGTPFEHAYITDPFGDGFAVNTVLDKKKSVWKSTNVIPLGLFNGENPKGSTWRMNFFRTVTSPKKYPDQQLCGWKNTHEANFHITSAFGKVKFV</sequence>
<keyword evidence="1" id="KW-0732">Signal</keyword>
<dbReference type="SUPFAM" id="SSF49344">
    <property type="entry name" value="CBD9-like"/>
    <property type="match status" value="1"/>
</dbReference>
<evidence type="ECO:0000256" key="1">
    <source>
        <dbReference type="SAM" id="SignalP"/>
    </source>
</evidence>
<dbReference type="CDD" id="cd09620">
    <property type="entry name" value="CBM9_like_3"/>
    <property type="match status" value="1"/>
</dbReference>
<feature type="chain" id="PRO_5040907289" description="Carbohydrate-binding domain-containing protein" evidence="1">
    <location>
        <begin position="19"/>
        <end position="226"/>
    </location>
</feature>
<evidence type="ECO:0000313" key="2">
    <source>
        <dbReference type="EMBL" id="KAJ1718997.1"/>
    </source>
</evidence>
<gene>
    <name evidence="2" type="ORF">LPJ53_006156</name>
</gene>
<reference evidence="2" key="1">
    <citation type="submission" date="2022-07" db="EMBL/GenBank/DDBJ databases">
        <title>Phylogenomic reconstructions and comparative analyses of Kickxellomycotina fungi.</title>
        <authorList>
            <person name="Reynolds N.K."/>
            <person name="Stajich J.E."/>
            <person name="Barry K."/>
            <person name="Grigoriev I.V."/>
            <person name="Crous P."/>
            <person name="Smith M.E."/>
        </authorList>
    </citation>
    <scope>NUCLEOTIDE SEQUENCE</scope>
    <source>
        <strain evidence="2">NBRC 32514</strain>
    </source>
</reference>
<dbReference type="AlphaFoldDB" id="A0A9W7XV45"/>
<accession>A0A9W7XV45</accession>
<name>A0A9W7XV45_9FUNG</name>
<protein>
    <recommendedName>
        <fullName evidence="4">Carbohydrate-binding domain-containing protein</fullName>
    </recommendedName>
</protein>
<feature type="signal peptide" evidence="1">
    <location>
        <begin position="1"/>
        <end position="18"/>
    </location>
</feature>
<comment type="caution">
    <text evidence="2">The sequence shown here is derived from an EMBL/GenBank/DDBJ whole genome shotgun (WGS) entry which is preliminary data.</text>
</comment>
<organism evidence="2 3">
    <name type="scientific">Coemansia erecta</name>
    <dbReference type="NCBI Taxonomy" id="147472"/>
    <lineage>
        <taxon>Eukaryota</taxon>
        <taxon>Fungi</taxon>
        <taxon>Fungi incertae sedis</taxon>
        <taxon>Zoopagomycota</taxon>
        <taxon>Kickxellomycotina</taxon>
        <taxon>Kickxellomycetes</taxon>
        <taxon>Kickxellales</taxon>
        <taxon>Kickxellaceae</taxon>
        <taxon>Coemansia</taxon>
    </lineage>
</organism>
<proteinExistence type="predicted"/>
<evidence type="ECO:0008006" key="4">
    <source>
        <dbReference type="Google" id="ProtNLM"/>
    </source>
</evidence>
<dbReference type="Gene3D" id="2.60.40.1190">
    <property type="match status" value="1"/>
</dbReference>
<keyword evidence="3" id="KW-1185">Reference proteome</keyword>
<dbReference type="OrthoDB" id="61321at2759"/>
<evidence type="ECO:0000313" key="3">
    <source>
        <dbReference type="Proteomes" id="UP001149813"/>
    </source>
</evidence>